<reference evidence="12" key="2">
    <citation type="submission" date="2025-09" db="UniProtKB">
        <authorList>
            <consortium name="Ensembl"/>
        </authorList>
    </citation>
    <scope>IDENTIFICATION</scope>
</reference>
<organism evidence="12 13">
    <name type="scientific">Sphaeramia orbicularis</name>
    <name type="common">orbiculate cardinalfish</name>
    <dbReference type="NCBI Taxonomy" id="375764"/>
    <lineage>
        <taxon>Eukaryota</taxon>
        <taxon>Metazoa</taxon>
        <taxon>Chordata</taxon>
        <taxon>Craniata</taxon>
        <taxon>Vertebrata</taxon>
        <taxon>Euteleostomi</taxon>
        <taxon>Actinopterygii</taxon>
        <taxon>Neopterygii</taxon>
        <taxon>Teleostei</taxon>
        <taxon>Neoteleostei</taxon>
        <taxon>Acanthomorphata</taxon>
        <taxon>Gobiaria</taxon>
        <taxon>Kurtiformes</taxon>
        <taxon>Apogonoidei</taxon>
        <taxon>Apogonidae</taxon>
        <taxon>Apogoninae</taxon>
        <taxon>Sphaeramia</taxon>
    </lineage>
</organism>
<keyword evidence="6" id="KW-0472">Membrane</keyword>
<dbReference type="AlphaFoldDB" id="A0A673C7A4"/>
<evidence type="ECO:0000313" key="12">
    <source>
        <dbReference type="Ensembl" id="ENSSORP00005049870.1"/>
    </source>
</evidence>
<keyword evidence="2" id="KW-0812">Transmembrane</keyword>
<dbReference type="InterPro" id="IPR013783">
    <property type="entry name" value="Ig-like_fold"/>
</dbReference>
<dbReference type="FunFam" id="2.60.40.10:FF:000191">
    <property type="entry name" value="Immunoglobulin superfamily member 3"/>
    <property type="match status" value="1"/>
</dbReference>
<feature type="region of interest" description="Disordered" evidence="9">
    <location>
        <begin position="525"/>
        <end position="561"/>
    </location>
</feature>
<dbReference type="SUPFAM" id="SSF48726">
    <property type="entry name" value="Immunoglobulin"/>
    <property type="match status" value="3"/>
</dbReference>
<dbReference type="Ensembl" id="ENSSORT00005051073.1">
    <property type="protein sequence ID" value="ENSSORP00005049870.1"/>
    <property type="gene ID" value="ENSSORG00005022627.1"/>
</dbReference>
<dbReference type="SMART" id="SM00409">
    <property type="entry name" value="IG"/>
    <property type="match status" value="3"/>
</dbReference>
<evidence type="ECO:0000256" key="6">
    <source>
        <dbReference type="ARBA" id="ARBA00023136"/>
    </source>
</evidence>
<proteinExistence type="predicted"/>
<dbReference type="InterPro" id="IPR007110">
    <property type="entry name" value="Ig-like_dom"/>
</dbReference>
<dbReference type="FunFam" id="2.60.40.10:FF:002026">
    <property type="entry name" value="Prostaglandin F2 receptor inhibitor"/>
    <property type="match status" value="1"/>
</dbReference>
<keyword evidence="3 10" id="KW-0732">Signal</keyword>
<dbReference type="InterPro" id="IPR013106">
    <property type="entry name" value="Ig_V-set"/>
</dbReference>
<evidence type="ECO:0000313" key="13">
    <source>
        <dbReference type="Proteomes" id="UP000472271"/>
    </source>
</evidence>
<evidence type="ECO:0000259" key="11">
    <source>
        <dbReference type="PROSITE" id="PS50835"/>
    </source>
</evidence>
<dbReference type="PANTHER" id="PTHR12207:SF3">
    <property type="entry name" value="PROSTAGLANDIN F2 RECEPTOR NEGATIVE REGULATOR"/>
    <property type="match status" value="1"/>
</dbReference>
<accession>A0A673C7A4</accession>
<name>A0A673C7A4_9TELE</name>
<reference evidence="12" key="1">
    <citation type="submission" date="2025-08" db="UniProtKB">
        <authorList>
            <consortium name="Ensembl"/>
        </authorList>
    </citation>
    <scope>IDENTIFICATION</scope>
</reference>
<evidence type="ECO:0000256" key="8">
    <source>
        <dbReference type="ARBA" id="ARBA00023319"/>
    </source>
</evidence>
<evidence type="ECO:0000256" key="7">
    <source>
        <dbReference type="ARBA" id="ARBA00023157"/>
    </source>
</evidence>
<dbReference type="InterPro" id="IPR036179">
    <property type="entry name" value="Ig-like_dom_sf"/>
</dbReference>
<dbReference type="PROSITE" id="PS50835">
    <property type="entry name" value="IG_LIKE"/>
    <property type="match status" value="3"/>
</dbReference>
<feature type="domain" description="Ig-like" evidence="11">
    <location>
        <begin position="387"/>
        <end position="512"/>
    </location>
</feature>
<evidence type="ECO:0000256" key="9">
    <source>
        <dbReference type="SAM" id="MobiDB-lite"/>
    </source>
</evidence>
<evidence type="ECO:0000256" key="5">
    <source>
        <dbReference type="ARBA" id="ARBA00022989"/>
    </source>
</evidence>
<evidence type="ECO:0000256" key="4">
    <source>
        <dbReference type="ARBA" id="ARBA00022737"/>
    </source>
</evidence>
<keyword evidence="5" id="KW-1133">Transmembrane helix</keyword>
<keyword evidence="13" id="KW-1185">Reference proteome</keyword>
<keyword evidence="4" id="KW-0677">Repeat</keyword>
<gene>
    <name evidence="12" type="primary">ptgfrn</name>
</gene>
<dbReference type="PANTHER" id="PTHR12207">
    <property type="entry name" value="V-SET AND TRANSMEMBRANE DOMAIN-CONTAINING PROTEIN"/>
    <property type="match status" value="1"/>
</dbReference>
<feature type="chain" id="PRO_5025388300" description="Ig-like domain-containing protein" evidence="10">
    <location>
        <begin position="19"/>
        <end position="561"/>
    </location>
</feature>
<feature type="domain" description="Ig-like" evidence="11">
    <location>
        <begin position="17"/>
        <end position="110"/>
    </location>
</feature>
<keyword evidence="7" id="KW-1015">Disulfide bond</keyword>
<feature type="signal peptide" evidence="10">
    <location>
        <begin position="1"/>
        <end position="18"/>
    </location>
</feature>
<comment type="subcellular location">
    <subcellularLocation>
        <location evidence="1">Membrane</location>
        <topology evidence="1">Single-pass membrane protein</topology>
    </subcellularLocation>
</comment>
<dbReference type="SMART" id="SM00406">
    <property type="entry name" value="IGv"/>
    <property type="match status" value="3"/>
</dbReference>
<dbReference type="InterPro" id="IPR003599">
    <property type="entry name" value="Ig_sub"/>
</dbReference>
<keyword evidence="8" id="KW-0393">Immunoglobulin domain</keyword>
<evidence type="ECO:0000256" key="10">
    <source>
        <dbReference type="SAM" id="SignalP"/>
    </source>
</evidence>
<evidence type="ECO:0000256" key="2">
    <source>
        <dbReference type="ARBA" id="ARBA00022692"/>
    </source>
</evidence>
<evidence type="ECO:0000256" key="3">
    <source>
        <dbReference type="ARBA" id="ARBA00022729"/>
    </source>
</evidence>
<dbReference type="Pfam" id="PF07686">
    <property type="entry name" value="V-set"/>
    <property type="match status" value="1"/>
</dbReference>
<sequence length="561" mass="61980">FFLSLLNCVVLLCRWAQPISIRCDVHDYGGPDEQDFEWRMSTTATGPKTNIISSFDPGYSHASLSQRVASGDISVVRLKDNQVELKIAEVRTQDAGFYECQTPSTDSEIKGNYKAEVQLIVIPHTLKVSPATPPAVVPEGSDITLSCNVTRELSQPTYLSVSWSLKKGSVTEEVLSFGPQGGVTTGSKYARRYADGGIRLVPGKNGAFDLVISRVTMSDDGTYECNGTEWTHESGGTWVKIVESTKEMGTVTVTATEPSFTLTLDPVVNPKMAADPTELVCRVSNITHLPLGGRLGVSWLHTPLPGIGVDPQTSNAVGSLDAHGNLLPGSTYSDRLQSGAIALSRVQPDTFKLRFLRTQVRTNRTDFNPLTPDLSVLTLDVCSLTGPKFSVTIQSDASTVYPWETAKMECTLSVSGSSPKTDDLAYEVRWFFTRLRGGESTTQVGGVDRFGVVRKDARNSSSDVSIERKDTHTYTLNIHGTQDSDSGEYHCVSTPWYLSPSTGVWTQAEELTSARIFLTVRFRERERGGEREREREGEREGERERGERGRERERQRERERE</sequence>
<feature type="domain" description="Ig-like" evidence="11">
    <location>
        <begin position="123"/>
        <end position="225"/>
    </location>
</feature>
<dbReference type="Gene3D" id="2.60.40.10">
    <property type="entry name" value="Immunoglobulins"/>
    <property type="match status" value="3"/>
</dbReference>
<dbReference type="InterPro" id="IPR051102">
    <property type="entry name" value="IgSF_V-set/TM_domain"/>
</dbReference>
<dbReference type="GO" id="GO:0016020">
    <property type="term" value="C:membrane"/>
    <property type="evidence" value="ECO:0007669"/>
    <property type="project" value="UniProtKB-SubCell"/>
</dbReference>
<dbReference type="Proteomes" id="UP000472271">
    <property type="component" value="Unassembled WGS sequence"/>
</dbReference>
<protein>
    <recommendedName>
        <fullName evidence="11">Ig-like domain-containing protein</fullName>
    </recommendedName>
</protein>
<evidence type="ECO:0000256" key="1">
    <source>
        <dbReference type="ARBA" id="ARBA00004167"/>
    </source>
</evidence>